<dbReference type="CDD" id="cd06140">
    <property type="entry name" value="DNA_polA_I_Bacillus_like_exo"/>
    <property type="match status" value="1"/>
</dbReference>
<dbReference type="CDD" id="cd08637">
    <property type="entry name" value="DNA_pol_A_pol_I_C"/>
    <property type="match status" value="1"/>
</dbReference>
<keyword evidence="22" id="KW-1185">Reference proteome</keyword>
<dbReference type="SUPFAM" id="SSF56672">
    <property type="entry name" value="DNA/RNA polymerases"/>
    <property type="match status" value="1"/>
</dbReference>
<comment type="catalytic activity">
    <reaction evidence="14 17">
        <text>DNA(n) + a 2'-deoxyribonucleoside 5'-triphosphate = DNA(n+1) + diphosphate</text>
        <dbReference type="Rhea" id="RHEA:22508"/>
        <dbReference type="Rhea" id="RHEA-COMP:17339"/>
        <dbReference type="Rhea" id="RHEA-COMP:17340"/>
        <dbReference type="ChEBI" id="CHEBI:33019"/>
        <dbReference type="ChEBI" id="CHEBI:61560"/>
        <dbReference type="ChEBI" id="CHEBI:173112"/>
        <dbReference type="EC" id="2.7.7.7"/>
    </reaction>
</comment>
<protein>
    <recommendedName>
        <fullName evidence="3 16">DNA polymerase I</fullName>
        <ecNumber evidence="2 16">2.7.7.7</ecNumber>
    </recommendedName>
</protein>
<evidence type="ECO:0000256" key="11">
    <source>
        <dbReference type="ARBA" id="ARBA00022932"/>
    </source>
</evidence>
<gene>
    <name evidence="17" type="primary">polA</name>
    <name evidence="21" type="ORF">HMPREF9336_03154</name>
</gene>
<dbReference type="Gene3D" id="3.30.420.10">
    <property type="entry name" value="Ribonuclease H-like superfamily/Ribonuclease H"/>
    <property type="match status" value="1"/>
</dbReference>
<keyword evidence="5 17" id="KW-0548">Nucleotidyltransferase</keyword>
<keyword evidence="9 17" id="KW-0378">Hydrolase</keyword>
<dbReference type="FunFam" id="1.10.150.20:FF:000002">
    <property type="entry name" value="DNA polymerase I"/>
    <property type="match status" value="1"/>
</dbReference>
<feature type="domain" description="5'-3' exonuclease" evidence="19">
    <location>
        <begin position="6"/>
        <end position="266"/>
    </location>
</feature>
<evidence type="ECO:0000256" key="14">
    <source>
        <dbReference type="ARBA" id="ARBA00049244"/>
    </source>
</evidence>
<dbReference type="HOGENOM" id="CLU_004675_0_1_11"/>
<comment type="function">
    <text evidence="15">In addition to polymerase activity, this DNA polymerase exhibits 3'-5' and 5'-3' exonuclease activity.</text>
</comment>
<dbReference type="EMBL" id="ACZI02000001">
    <property type="protein sequence ID" value="EFV11961.1"/>
    <property type="molecule type" value="Genomic_DNA"/>
</dbReference>
<feature type="domain" description="DNA-directed DNA polymerase family A palm" evidence="20">
    <location>
        <begin position="660"/>
        <end position="867"/>
    </location>
</feature>
<reference evidence="21 22" key="1">
    <citation type="journal article" date="2011" name="Stand. Genomic Sci.">
        <title>High quality draft genome sequence of Segniliparus rugosus CDC 945(T)= (ATCC BAA-974(T)).</title>
        <authorList>
            <person name="Earl A.M."/>
            <person name="Desjardins C.A."/>
            <person name="Fitzgerald M.G."/>
            <person name="Arachchi H.M."/>
            <person name="Zeng Q."/>
            <person name="Mehta T."/>
            <person name="Griggs A."/>
            <person name="Birren B.W."/>
            <person name="Toney N.C."/>
            <person name="Carr J."/>
            <person name="Posey J."/>
            <person name="Butler W.R."/>
        </authorList>
    </citation>
    <scope>NUCLEOTIDE SEQUENCE [LARGE SCALE GENOMIC DNA]</scope>
    <source>
        <strain evidence="22">ATCC BAA-974 / DSM 45345 / CCUG 50838 / CIP 108380 / JCM 13579 / CDC 945</strain>
    </source>
</reference>
<dbReference type="PANTHER" id="PTHR10133">
    <property type="entry name" value="DNA POLYMERASE I"/>
    <property type="match status" value="1"/>
</dbReference>
<evidence type="ECO:0000256" key="16">
    <source>
        <dbReference type="NCBIfam" id="TIGR00593"/>
    </source>
</evidence>
<dbReference type="GO" id="GO:0003887">
    <property type="term" value="F:DNA-directed DNA polymerase activity"/>
    <property type="evidence" value="ECO:0007669"/>
    <property type="project" value="UniProtKB-UniRule"/>
</dbReference>
<dbReference type="InterPro" id="IPR008918">
    <property type="entry name" value="HhH2"/>
</dbReference>
<dbReference type="EC" id="2.7.7.7" evidence="2 16"/>
<keyword evidence="13 17" id="KW-0234">DNA repair</keyword>
<evidence type="ECO:0000259" key="20">
    <source>
        <dbReference type="SMART" id="SM00482"/>
    </source>
</evidence>
<evidence type="ECO:0000313" key="21">
    <source>
        <dbReference type="EMBL" id="EFV11961.1"/>
    </source>
</evidence>
<name>E5XUI2_SEGRC</name>
<dbReference type="CDD" id="cd09859">
    <property type="entry name" value="PIN_53EXO"/>
    <property type="match status" value="1"/>
</dbReference>
<dbReference type="FunFam" id="1.10.150.20:FF:000003">
    <property type="entry name" value="DNA polymerase I"/>
    <property type="match status" value="1"/>
</dbReference>
<dbReference type="InterPro" id="IPR018320">
    <property type="entry name" value="DNA_polymerase_1"/>
</dbReference>
<dbReference type="Pfam" id="PF01367">
    <property type="entry name" value="5_3_exonuc"/>
    <property type="match status" value="1"/>
</dbReference>
<dbReference type="CDD" id="cd09898">
    <property type="entry name" value="H3TH_53EXO"/>
    <property type="match status" value="1"/>
</dbReference>
<evidence type="ECO:0000259" key="19">
    <source>
        <dbReference type="SMART" id="SM00475"/>
    </source>
</evidence>
<dbReference type="InterPro" id="IPR020046">
    <property type="entry name" value="5-3_exonucl_a-hlix_arch_N"/>
</dbReference>
<dbReference type="STRING" id="679197.HMPREF9336_03154"/>
<feature type="region of interest" description="Disordered" evidence="18">
    <location>
        <begin position="452"/>
        <end position="472"/>
    </location>
</feature>
<dbReference type="Pfam" id="PF02739">
    <property type="entry name" value="5_3_exonuc_N"/>
    <property type="match status" value="1"/>
</dbReference>
<evidence type="ECO:0000256" key="18">
    <source>
        <dbReference type="SAM" id="MobiDB-lite"/>
    </source>
</evidence>
<evidence type="ECO:0000256" key="5">
    <source>
        <dbReference type="ARBA" id="ARBA00022695"/>
    </source>
</evidence>
<evidence type="ECO:0000256" key="3">
    <source>
        <dbReference type="ARBA" id="ARBA00020311"/>
    </source>
</evidence>
<evidence type="ECO:0000256" key="2">
    <source>
        <dbReference type="ARBA" id="ARBA00012417"/>
    </source>
</evidence>
<organism evidence="21 22">
    <name type="scientific">Segniliparus rugosus (strain ATCC BAA-974 / DSM 45345 / CCUG 50838 / CIP 108380 / JCM 13579 / CDC 945)</name>
    <dbReference type="NCBI Taxonomy" id="679197"/>
    <lineage>
        <taxon>Bacteria</taxon>
        <taxon>Bacillati</taxon>
        <taxon>Actinomycetota</taxon>
        <taxon>Actinomycetes</taxon>
        <taxon>Mycobacteriales</taxon>
        <taxon>Segniliparaceae</taxon>
        <taxon>Segniliparus</taxon>
    </lineage>
</organism>
<evidence type="ECO:0000256" key="13">
    <source>
        <dbReference type="ARBA" id="ARBA00023204"/>
    </source>
</evidence>
<dbReference type="eggNOG" id="COG0749">
    <property type="taxonomic scope" value="Bacteria"/>
</dbReference>
<dbReference type="InterPro" id="IPR036397">
    <property type="entry name" value="RNaseH_sf"/>
</dbReference>
<dbReference type="SMART" id="SM00475">
    <property type="entry name" value="53EXOc"/>
    <property type="match status" value="1"/>
</dbReference>
<dbReference type="InterPro" id="IPR012337">
    <property type="entry name" value="RNaseH-like_sf"/>
</dbReference>
<keyword evidence="11 17" id="KW-0239">DNA-directed DNA polymerase</keyword>
<dbReference type="InterPro" id="IPR043502">
    <property type="entry name" value="DNA/RNA_pol_sf"/>
</dbReference>
<evidence type="ECO:0000256" key="15">
    <source>
        <dbReference type="ARBA" id="ARBA00053603"/>
    </source>
</evidence>
<evidence type="ECO:0000256" key="17">
    <source>
        <dbReference type="RuleBase" id="RU004460"/>
    </source>
</evidence>
<comment type="similarity">
    <text evidence="1 17">Belongs to the DNA polymerase type-A family.</text>
</comment>
<keyword evidence="4 17" id="KW-0808">Transferase</keyword>
<dbReference type="PROSITE" id="PS00447">
    <property type="entry name" value="DNA_POLYMERASE_A"/>
    <property type="match status" value="1"/>
</dbReference>
<evidence type="ECO:0000256" key="1">
    <source>
        <dbReference type="ARBA" id="ARBA00007705"/>
    </source>
</evidence>
<dbReference type="SMART" id="SM00482">
    <property type="entry name" value="POLAc"/>
    <property type="match status" value="1"/>
</dbReference>
<dbReference type="InterPro" id="IPR019760">
    <property type="entry name" value="DNA-dir_DNA_pol_A_CS"/>
</dbReference>
<dbReference type="FunFam" id="1.20.1060.10:FF:000001">
    <property type="entry name" value="DNA polymerase I"/>
    <property type="match status" value="1"/>
</dbReference>
<dbReference type="SMART" id="SM00279">
    <property type="entry name" value="HhH2"/>
    <property type="match status" value="1"/>
</dbReference>
<dbReference type="AlphaFoldDB" id="E5XUI2"/>
<dbReference type="Gene3D" id="1.10.150.20">
    <property type="entry name" value="5' to 3' exonuclease, C-terminal subdomain"/>
    <property type="match status" value="2"/>
</dbReference>
<evidence type="ECO:0000256" key="8">
    <source>
        <dbReference type="ARBA" id="ARBA00022763"/>
    </source>
</evidence>
<keyword evidence="8 17" id="KW-0227">DNA damage</keyword>
<dbReference type="FunFam" id="3.40.50.1010:FF:000001">
    <property type="entry name" value="DNA polymerase I"/>
    <property type="match status" value="1"/>
</dbReference>
<evidence type="ECO:0000256" key="6">
    <source>
        <dbReference type="ARBA" id="ARBA00022705"/>
    </source>
</evidence>
<evidence type="ECO:0000256" key="12">
    <source>
        <dbReference type="ARBA" id="ARBA00023125"/>
    </source>
</evidence>
<dbReference type="Proteomes" id="UP000004816">
    <property type="component" value="Unassembled WGS sequence"/>
</dbReference>
<dbReference type="Gene3D" id="3.40.50.1010">
    <property type="entry name" value="5'-nuclease"/>
    <property type="match status" value="1"/>
</dbReference>
<dbReference type="InterPro" id="IPR002421">
    <property type="entry name" value="5-3_exonuclease"/>
</dbReference>
<evidence type="ECO:0000256" key="10">
    <source>
        <dbReference type="ARBA" id="ARBA00022839"/>
    </source>
</evidence>
<dbReference type="OrthoDB" id="9806424at2"/>
<dbReference type="GO" id="GO:0008409">
    <property type="term" value="F:5'-3' exonuclease activity"/>
    <property type="evidence" value="ECO:0007669"/>
    <property type="project" value="UniProtKB-UniRule"/>
</dbReference>
<dbReference type="SUPFAM" id="SSF88723">
    <property type="entry name" value="PIN domain-like"/>
    <property type="match status" value="1"/>
</dbReference>
<evidence type="ECO:0000256" key="7">
    <source>
        <dbReference type="ARBA" id="ARBA00022722"/>
    </source>
</evidence>
<proteinExistence type="inferred from homology"/>
<keyword evidence="7" id="KW-0540">Nuclease</keyword>
<dbReference type="SUPFAM" id="SSF53098">
    <property type="entry name" value="Ribonuclease H-like"/>
    <property type="match status" value="1"/>
</dbReference>
<dbReference type="InterPro" id="IPR029060">
    <property type="entry name" value="PIN-like_dom_sf"/>
</dbReference>
<dbReference type="GO" id="GO:0006302">
    <property type="term" value="P:double-strand break repair"/>
    <property type="evidence" value="ECO:0007669"/>
    <property type="project" value="TreeGrafter"/>
</dbReference>
<dbReference type="InterPro" id="IPR036279">
    <property type="entry name" value="5-3_exonuclease_C_sf"/>
</dbReference>
<accession>E5XUI2</accession>
<dbReference type="eggNOG" id="COG0258">
    <property type="taxonomic scope" value="Bacteria"/>
</dbReference>
<dbReference type="NCBIfam" id="TIGR00593">
    <property type="entry name" value="pola"/>
    <property type="match status" value="1"/>
</dbReference>
<keyword evidence="6 17" id="KW-0235">DNA replication</keyword>
<dbReference type="InterPro" id="IPR001098">
    <property type="entry name" value="DNA-dir_DNA_pol_A_palm_dom"/>
</dbReference>
<keyword evidence="10 17" id="KW-0269">Exonuclease</keyword>
<sequence>MDSPKHKLLLLDGHSLAFRAFYALPEENFRTAEGLTTNAVYGFVSMLINLLRDEDPTHVAVAFDISRKTFRSQMYPEYKATRSKSPESFPGQVDLIKEVLGALGIVWEAHEGYEADDIIATYATQGQQQGYQVLIMTGDRDALQLVTPDITVLYPNRGVSDLIRYTPEQVEEKYGLSPAQYPDFAALRGDPSDNLPKIPGVGEKTASSWVKSYHSLAELLERADEVTGKTGQALRDHLDQVRRNRQLTELVRDMEVDHAVADLTRQQWDRDQVHALFDRLEFRVLRDRLFATLGAVEPEAEESVEVAGELLAPGAVGAWLAEHARDGERCGVAVHGAQVPSGGGGTPLKDGGGAWLVAIAGADGHGAAIRTETMTPEDVRALDGWLADPAVPKAFHEAKWATHALRGGGFAEIAGVTTDTGLAAYIARPGQRSFNLPDLALRYLRRQLGPEDGGEKQLSLLDDSTGEDKEADDSITEAAAIRELGGALDDVLDKAGSADLLRTMELPLTFVLARMEEAGIAVDQDGLAGLHADFAARVKQAAESAYSVIGKEINLGSPKQLQVVLFDELGMPKTKKTKTGHTTDADALQWLFEKTEHPFLLYLLEHRDATRLMTTAQGLIKAIGPDGRIHTTFRQDVAATGRLSSTDPNLQNIPVRTDEARRIRGVFVVGEGHEALMTADYSQIEMRIMAHLSGDDGLIEAFRTGEDLHNFVASRAFGVPIDEVGAELRRRVKAMSYGLAYGLSAFGLASQLGVSGEEAKAQMDAYFARFGGVRDYLHAVVEEARRKGYTETLFGRRRYLPDLTSDNQQQRAVAERAALNAPIQGSAADIIKVAMIHVAEALAEREMRSRMLLQVHDELVLEVADGEREELAALVSEQMGSAIELLVPMDVSVGFGANWDAAAH</sequence>
<dbReference type="Gene3D" id="1.20.1060.10">
    <property type="entry name" value="Taq DNA Polymerase, Chain T, domain 4"/>
    <property type="match status" value="1"/>
</dbReference>
<dbReference type="InterPro" id="IPR020045">
    <property type="entry name" value="DNA_polI_H3TH"/>
</dbReference>
<dbReference type="InterPro" id="IPR002298">
    <property type="entry name" value="DNA_polymerase_A"/>
</dbReference>
<evidence type="ECO:0000256" key="4">
    <source>
        <dbReference type="ARBA" id="ARBA00022679"/>
    </source>
</evidence>
<dbReference type="RefSeq" id="WP_007471946.1">
    <property type="nucleotide sequence ID" value="NZ_KI391953.1"/>
</dbReference>
<dbReference type="PANTHER" id="PTHR10133:SF27">
    <property type="entry name" value="DNA POLYMERASE NU"/>
    <property type="match status" value="1"/>
</dbReference>
<dbReference type="PRINTS" id="PR00868">
    <property type="entry name" value="DNAPOLI"/>
</dbReference>
<evidence type="ECO:0000256" key="9">
    <source>
        <dbReference type="ARBA" id="ARBA00022801"/>
    </source>
</evidence>
<dbReference type="SUPFAM" id="SSF47807">
    <property type="entry name" value="5' to 3' exonuclease, C-terminal subdomain"/>
    <property type="match status" value="1"/>
</dbReference>
<evidence type="ECO:0000313" key="22">
    <source>
        <dbReference type="Proteomes" id="UP000004816"/>
    </source>
</evidence>
<comment type="caution">
    <text evidence="21">The sequence shown here is derived from an EMBL/GenBank/DDBJ whole genome shotgun (WGS) entry which is preliminary data.</text>
</comment>
<dbReference type="NCBIfam" id="NF004397">
    <property type="entry name" value="PRK05755.1"/>
    <property type="match status" value="1"/>
</dbReference>
<comment type="function">
    <text evidence="17">In addition to polymerase activity, this DNA polymerase exhibits 5'-3' exonuclease activity.</text>
</comment>
<dbReference type="Gene3D" id="3.30.70.370">
    <property type="match status" value="1"/>
</dbReference>
<keyword evidence="12 17" id="KW-0238">DNA-binding</keyword>
<dbReference type="GO" id="GO:0003677">
    <property type="term" value="F:DNA binding"/>
    <property type="evidence" value="ECO:0007669"/>
    <property type="project" value="UniProtKB-UniRule"/>
</dbReference>
<dbReference type="GO" id="GO:0006261">
    <property type="term" value="P:DNA-templated DNA replication"/>
    <property type="evidence" value="ECO:0007669"/>
    <property type="project" value="UniProtKB-UniRule"/>
</dbReference>
<dbReference type="Pfam" id="PF00476">
    <property type="entry name" value="DNA_pol_A"/>
    <property type="match status" value="1"/>
</dbReference>